<dbReference type="PANTHER" id="PTHR43581">
    <property type="entry name" value="ATP/GTP PHOSPHATASE"/>
    <property type="match status" value="1"/>
</dbReference>
<dbReference type="GO" id="GO:0005524">
    <property type="term" value="F:ATP binding"/>
    <property type="evidence" value="ECO:0007669"/>
    <property type="project" value="UniProtKB-KW"/>
</dbReference>
<evidence type="ECO:0000313" key="3">
    <source>
        <dbReference type="EMBL" id="HAF6427770.1"/>
    </source>
</evidence>
<dbReference type="Gene3D" id="3.40.50.300">
    <property type="entry name" value="P-loop containing nucleotide triphosphate hydrolases"/>
    <property type="match status" value="1"/>
</dbReference>
<evidence type="ECO:0000256" key="1">
    <source>
        <dbReference type="SAM" id="Coils"/>
    </source>
</evidence>
<feature type="non-terminal residue" evidence="3">
    <location>
        <position position="430"/>
    </location>
</feature>
<sequence>MRLRKLKLKNFRGYRNSTEIIIDESMTGIVGRNDFGKSTLLEALAIFFETEGMKADKNDMNCFSLREGDGRFEIACEFDDLPDFIMIDDRVQTTLASEHLLNEDGNFEIVKTFKATTSGKPEQTCIRCIHPDEEPLRNLLGMKISELKAVGKEVEKNVADKRTASLWRQAIREAAAPYTCSEIMLDVDKEFGTDTKSLWGKILDLLPTYAIFKADRESSDGDSEAKNPLQQAVKDAQAALQDKITALENEIQDSVLDVAQRTLDKLREMAPELASELTPRFKEKPKWTFNFTLDGENGIPINKRGSGIRRLILLNFFRAEAEKNVAGTPRNVIYAIEEPETSQHPNYQMMLMKALLALAGQPHRQIIVTTHVPALAGLIPVEGVRYVTRNEAGEPVVKMPDDAVLKEATESLGVLPETGMERAQGIVLVE</sequence>
<feature type="coiled-coil region" evidence="1">
    <location>
        <begin position="230"/>
        <end position="276"/>
    </location>
</feature>
<dbReference type="Pfam" id="PF13175">
    <property type="entry name" value="AAA_15"/>
    <property type="match status" value="1"/>
</dbReference>
<proteinExistence type="predicted"/>
<evidence type="ECO:0000259" key="2">
    <source>
        <dbReference type="Pfam" id="PF13175"/>
    </source>
</evidence>
<reference evidence="3" key="2">
    <citation type="submission" date="2020-02" db="EMBL/GenBank/DDBJ databases">
        <authorList>
            <consortium name="NCBI Pathogen Detection Project"/>
        </authorList>
    </citation>
    <scope>NUCLEOTIDE SEQUENCE</scope>
    <source>
        <strain evidence="3">MA.GW_S01575-07</strain>
    </source>
</reference>
<name>A0A750QH49_SALER</name>
<dbReference type="InterPro" id="IPR041685">
    <property type="entry name" value="AAA_GajA/Old/RecF-like"/>
</dbReference>
<dbReference type="InterPro" id="IPR051396">
    <property type="entry name" value="Bact_Antivir_Def_Nuclease"/>
</dbReference>
<dbReference type="EMBL" id="DAAVZI010000030">
    <property type="protein sequence ID" value="HAF6427770.1"/>
    <property type="molecule type" value="Genomic_DNA"/>
</dbReference>
<protein>
    <submittedName>
        <fullName evidence="3">ATP-binding protein</fullName>
    </submittedName>
</protein>
<dbReference type="InterPro" id="IPR027417">
    <property type="entry name" value="P-loop_NTPase"/>
</dbReference>
<keyword evidence="1" id="KW-0175">Coiled coil</keyword>
<comment type="caution">
    <text evidence="3">The sequence shown here is derived from an EMBL/GenBank/DDBJ whole genome shotgun (WGS) entry which is preliminary data.</text>
</comment>
<dbReference type="AlphaFoldDB" id="A0A750QH49"/>
<accession>A0A750QH49</accession>
<gene>
    <name evidence="3" type="ORF">G9A28_004851</name>
</gene>
<keyword evidence="3" id="KW-0067">ATP-binding</keyword>
<reference evidence="3" key="1">
    <citation type="journal article" date="2018" name="Genome Biol.">
        <title>SKESA: strategic k-mer extension for scrupulous assemblies.</title>
        <authorList>
            <person name="Souvorov A."/>
            <person name="Agarwala R."/>
            <person name="Lipman D.J."/>
        </authorList>
    </citation>
    <scope>NUCLEOTIDE SEQUENCE</scope>
    <source>
        <strain evidence="3">MA.GW_S01575-07</strain>
    </source>
</reference>
<keyword evidence="3" id="KW-0547">Nucleotide-binding</keyword>
<dbReference type="SUPFAM" id="SSF52540">
    <property type="entry name" value="P-loop containing nucleoside triphosphate hydrolases"/>
    <property type="match status" value="1"/>
</dbReference>
<organism evidence="3">
    <name type="scientific">Salmonella enterica</name>
    <name type="common">Salmonella choleraesuis</name>
    <dbReference type="NCBI Taxonomy" id="28901"/>
    <lineage>
        <taxon>Bacteria</taxon>
        <taxon>Pseudomonadati</taxon>
        <taxon>Pseudomonadota</taxon>
        <taxon>Gammaproteobacteria</taxon>
        <taxon>Enterobacterales</taxon>
        <taxon>Enterobacteriaceae</taxon>
        <taxon>Salmonella</taxon>
    </lineage>
</organism>
<feature type="domain" description="Endonuclease GajA/Old nuclease/RecF-like AAA" evidence="2">
    <location>
        <begin position="1"/>
        <end position="375"/>
    </location>
</feature>
<dbReference type="PANTHER" id="PTHR43581:SF4">
    <property type="entry name" value="ATP_GTP PHOSPHATASE"/>
    <property type="match status" value="1"/>
</dbReference>